<organism evidence="1 2">
    <name type="scientific">Candidatus Yanofskybacteria bacterium RIFCSPLOWO2_02_FULL_45_10</name>
    <dbReference type="NCBI Taxonomy" id="1802706"/>
    <lineage>
        <taxon>Bacteria</taxon>
        <taxon>Candidatus Yanofskyibacteriota</taxon>
    </lineage>
</organism>
<dbReference type="AlphaFoldDB" id="A0A1F8H433"/>
<dbReference type="STRING" id="1802706.A3I32_02935"/>
<sequence length="214" mass="24486">MKSEDAPQFNPDQQPKSPELDNVLKLFGIKDVNLKEATQLLLQQAYELFNSASLELSQVRSLEINGEQFFLQYNIYPRESGQVWIRVGLFKNQPPALIKNATAFNEGEVAMTRLMFNFEKGRVSGEVGTDENFEGRGFGSALVFMEEGIIRDIIRRYRDKVTPDGFKNEIVDNSRSSNEGKNYEGWTSSMAQKMGFEKIDENKFVKSYKPDDLK</sequence>
<dbReference type="Proteomes" id="UP000177494">
    <property type="component" value="Unassembled WGS sequence"/>
</dbReference>
<comment type="caution">
    <text evidence="1">The sequence shown here is derived from an EMBL/GenBank/DDBJ whole genome shotgun (WGS) entry which is preliminary data.</text>
</comment>
<proteinExistence type="predicted"/>
<evidence type="ECO:0000313" key="1">
    <source>
        <dbReference type="EMBL" id="OGN32345.1"/>
    </source>
</evidence>
<gene>
    <name evidence="1" type="ORF">A3I32_02935</name>
</gene>
<evidence type="ECO:0000313" key="2">
    <source>
        <dbReference type="Proteomes" id="UP000177494"/>
    </source>
</evidence>
<accession>A0A1F8H433</accession>
<dbReference type="EMBL" id="MGKU01000020">
    <property type="protein sequence ID" value="OGN32345.1"/>
    <property type="molecule type" value="Genomic_DNA"/>
</dbReference>
<protein>
    <submittedName>
        <fullName evidence="1">Uncharacterized protein</fullName>
    </submittedName>
</protein>
<reference evidence="1 2" key="1">
    <citation type="journal article" date="2016" name="Nat. Commun.">
        <title>Thousands of microbial genomes shed light on interconnected biogeochemical processes in an aquifer system.</title>
        <authorList>
            <person name="Anantharaman K."/>
            <person name="Brown C.T."/>
            <person name="Hug L.A."/>
            <person name="Sharon I."/>
            <person name="Castelle C.J."/>
            <person name="Probst A.J."/>
            <person name="Thomas B.C."/>
            <person name="Singh A."/>
            <person name="Wilkins M.J."/>
            <person name="Karaoz U."/>
            <person name="Brodie E.L."/>
            <person name="Williams K.H."/>
            <person name="Hubbard S.S."/>
            <person name="Banfield J.F."/>
        </authorList>
    </citation>
    <scope>NUCLEOTIDE SEQUENCE [LARGE SCALE GENOMIC DNA]</scope>
</reference>
<name>A0A1F8H433_9BACT</name>